<proteinExistence type="predicted"/>
<dbReference type="EMBL" id="LXQA011039882">
    <property type="protein sequence ID" value="MCI82290.1"/>
    <property type="molecule type" value="Genomic_DNA"/>
</dbReference>
<evidence type="ECO:0000313" key="2">
    <source>
        <dbReference type="Proteomes" id="UP000265520"/>
    </source>
</evidence>
<organism evidence="1 2">
    <name type="scientific">Trifolium medium</name>
    <dbReference type="NCBI Taxonomy" id="97028"/>
    <lineage>
        <taxon>Eukaryota</taxon>
        <taxon>Viridiplantae</taxon>
        <taxon>Streptophyta</taxon>
        <taxon>Embryophyta</taxon>
        <taxon>Tracheophyta</taxon>
        <taxon>Spermatophyta</taxon>
        <taxon>Magnoliopsida</taxon>
        <taxon>eudicotyledons</taxon>
        <taxon>Gunneridae</taxon>
        <taxon>Pentapetalae</taxon>
        <taxon>rosids</taxon>
        <taxon>fabids</taxon>
        <taxon>Fabales</taxon>
        <taxon>Fabaceae</taxon>
        <taxon>Papilionoideae</taxon>
        <taxon>50 kb inversion clade</taxon>
        <taxon>NPAAA clade</taxon>
        <taxon>Hologalegina</taxon>
        <taxon>IRL clade</taxon>
        <taxon>Trifolieae</taxon>
        <taxon>Trifolium</taxon>
    </lineage>
</organism>
<protein>
    <submittedName>
        <fullName evidence="1">Uncharacterized protein</fullName>
    </submittedName>
</protein>
<name>A0A392V755_9FABA</name>
<dbReference type="AlphaFoldDB" id="A0A392V755"/>
<comment type="caution">
    <text evidence="1">The sequence shown here is derived from an EMBL/GenBank/DDBJ whole genome shotgun (WGS) entry which is preliminary data.</text>
</comment>
<feature type="non-terminal residue" evidence="1">
    <location>
        <position position="1"/>
    </location>
</feature>
<accession>A0A392V755</accession>
<sequence>PDVELKTEGMSILMEVKDGQLTLHVASEEEAA</sequence>
<evidence type="ECO:0000313" key="1">
    <source>
        <dbReference type="EMBL" id="MCI82290.1"/>
    </source>
</evidence>
<dbReference type="Proteomes" id="UP000265520">
    <property type="component" value="Unassembled WGS sequence"/>
</dbReference>
<keyword evidence="2" id="KW-1185">Reference proteome</keyword>
<reference evidence="1 2" key="1">
    <citation type="journal article" date="2018" name="Front. Plant Sci.">
        <title>Red Clover (Trifolium pratense) and Zigzag Clover (T. medium) - A Picture of Genomic Similarities and Differences.</title>
        <authorList>
            <person name="Dluhosova J."/>
            <person name="Istvanek J."/>
            <person name="Nedelnik J."/>
            <person name="Repkova J."/>
        </authorList>
    </citation>
    <scope>NUCLEOTIDE SEQUENCE [LARGE SCALE GENOMIC DNA]</scope>
    <source>
        <strain evidence="2">cv. 10/8</strain>
        <tissue evidence="1">Leaf</tissue>
    </source>
</reference>